<dbReference type="Proteomes" id="UP000029868">
    <property type="component" value="Unassembled WGS sequence"/>
</dbReference>
<feature type="transmembrane region" description="Helical" evidence="1">
    <location>
        <begin position="12"/>
        <end position="30"/>
    </location>
</feature>
<sequence length="203" mass="23209">MQDFLKKNNTAIVVGLITTVVFLYILQPILEFTGSAVLIVSSYLSSAYVDIFFTQIAHLEIRDFGFFFYTIMYGLLIGLSIGLIFSKWKRYEKSQSKENAEISASAKLRKKITSTIILSCLLIFGLVQVSTKTYQLSLISSFKQHLRIIAPYIDDQTEELLLSEWSLINSNEDYDSIYFKINNIAKKHKLELPDNSIYSLTSL</sequence>
<keyword evidence="1" id="KW-1133">Transmembrane helix</keyword>
<dbReference type="OrthoDB" id="9916770at2"/>
<feature type="transmembrane region" description="Helical" evidence="1">
    <location>
        <begin position="112"/>
        <end position="131"/>
    </location>
</feature>
<dbReference type="RefSeq" id="WP_033082803.1">
    <property type="nucleotide sequence ID" value="NZ_JQEC01000039.1"/>
</dbReference>
<comment type="caution">
    <text evidence="2">The sequence shown here is derived from an EMBL/GenBank/DDBJ whole genome shotgun (WGS) entry which is preliminary data.</text>
</comment>
<reference evidence="2 3" key="1">
    <citation type="submission" date="2014-08" db="EMBL/GenBank/DDBJ databases">
        <title>Genomic and Phenotypic Diversity of Colwellia psychrerythraea strains from Disparate Marine Basins.</title>
        <authorList>
            <person name="Techtmann S.M."/>
            <person name="Stelling S.C."/>
            <person name="Utturkar S.M."/>
            <person name="Alshibli N."/>
            <person name="Harris A."/>
            <person name="Brown S.D."/>
            <person name="Hazen T.C."/>
        </authorList>
    </citation>
    <scope>NUCLEOTIDE SEQUENCE [LARGE SCALE GENOMIC DNA]</scope>
    <source>
        <strain evidence="2 3">GAB14E</strain>
    </source>
</reference>
<name>A0A099KPU0_COLPS</name>
<keyword evidence="1" id="KW-0472">Membrane</keyword>
<dbReference type="EMBL" id="JQEC01000039">
    <property type="protein sequence ID" value="KGJ91942.1"/>
    <property type="molecule type" value="Genomic_DNA"/>
</dbReference>
<evidence type="ECO:0000313" key="3">
    <source>
        <dbReference type="Proteomes" id="UP000029868"/>
    </source>
</evidence>
<protein>
    <submittedName>
        <fullName evidence="2">Uncharacterized protein</fullName>
    </submittedName>
</protein>
<dbReference type="AlphaFoldDB" id="A0A099KPU0"/>
<keyword evidence="1" id="KW-0812">Transmembrane</keyword>
<feature type="transmembrane region" description="Helical" evidence="1">
    <location>
        <begin position="66"/>
        <end position="85"/>
    </location>
</feature>
<accession>A0A099KPU0</accession>
<evidence type="ECO:0000313" key="2">
    <source>
        <dbReference type="EMBL" id="KGJ91942.1"/>
    </source>
</evidence>
<dbReference type="PATRIC" id="fig|28229.3.peg.2818"/>
<proteinExistence type="predicted"/>
<organism evidence="2 3">
    <name type="scientific">Colwellia psychrerythraea</name>
    <name type="common">Vibrio psychroerythus</name>
    <dbReference type="NCBI Taxonomy" id="28229"/>
    <lineage>
        <taxon>Bacteria</taxon>
        <taxon>Pseudomonadati</taxon>
        <taxon>Pseudomonadota</taxon>
        <taxon>Gammaproteobacteria</taxon>
        <taxon>Alteromonadales</taxon>
        <taxon>Colwelliaceae</taxon>
        <taxon>Colwellia</taxon>
    </lineage>
</organism>
<feature type="transmembrane region" description="Helical" evidence="1">
    <location>
        <begin position="36"/>
        <end position="54"/>
    </location>
</feature>
<gene>
    <name evidence="2" type="ORF">GAB14E_3099</name>
</gene>
<evidence type="ECO:0000256" key="1">
    <source>
        <dbReference type="SAM" id="Phobius"/>
    </source>
</evidence>